<reference evidence="3" key="1">
    <citation type="journal article" date="2011" name="Science">
        <title>The plant cell wall-decomposing machinery underlies the functional diversity of forest fungi.</title>
        <authorList>
            <person name="Eastwood D.C."/>
            <person name="Floudas D."/>
            <person name="Binder M."/>
            <person name="Majcherczyk A."/>
            <person name="Schneider P."/>
            <person name="Aerts A."/>
            <person name="Asiegbu F.O."/>
            <person name="Baker S.E."/>
            <person name="Barry K."/>
            <person name="Bendiksby M."/>
            <person name="Blumentritt M."/>
            <person name="Coutinho P.M."/>
            <person name="Cullen D."/>
            <person name="de Vries R.P."/>
            <person name="Gathman A."/>
            <person name="Goodell B."/>
            <person name="Henrissat B."/>
            <person name="Ihrmark K."/>
            <person name="Kauserud H."/>
            <person name="Kohler A."/>
            <person name="LaButti K."/>
            <person name="Lapidus A."/>
            <person name="Lavin J.L."/>
            <person name="Lee Y.-H."/>
            <person name="Lindquist E."/>
            <person name="Lilly W."/>
            <person name="Lucas S."/>
            <person name="Morin E."/>
            <person name="Murat C."/>
            <person name="Oguiza J.A."/>
            <person name="Park J."/>
            <person name="Pisabarro A.G."/>
            <person name="Riley R."/>
            <person name="Rosling A."/>
            <person name="Salamov A."/>
            <person name="Schmidt O."/>
            <person name="Schmutz J."/>
            <person name="Skrede I."/>
            <person name="Stenlid J."/>
            <person name="Wiebenga A."/>
            <person name="Xie X."/>
            <person name="Kuees U."/>
            <person name="Hibbett D.S."/>
            <person name="Hoffmeister D."/>
            <person name="Hoegberg N."/>
            <person name="Martin F."/>
            <person name="Grigoriev I.V."/>
            <person name="Watkinson S.C."/>
        </authorList>
    </citation>
    <scope>NUCLEOTIDE SEQUENCE [LARGE SCALE GENOMIC DNA]</scope>
    <source>
        <strain evidence="3">S7.9</strain>
    </source>
</reference>
<sequence length="263" mass="29121">MNLNGPFTGPGELDGTLVDDVCLMCRQSPKQSYSHFCGKTCAMRAESVAPLLLEVPRNHVTFTSVQNQLTQSWRHPDPDKPCPNLQAVYKIVEPKAFVADYDKYRAEVEAKGNFVSQGRTAGNECRRWHGTRRGCNLGDFGQTQLCSTGNCPLCSIIRTSFDLKYSGNNFGWERFGMGIYTSSTASKSNDYVKTTSQSLWKALLLVKVVVGKAIKMKSDSRQLTSPPSGYDAVIGEPGGALNYDELVVYRNDAIRPSFLVMYS</sequence>
<organism evidence="3">
    <name type="scientific">Serpula lacrymans var. lacrymans (strain S7.9)</name>
    <name type="common">Dry rot fungus</name>
    <dbReference type="NCBI Taxonomy" id="578457"/>
    <lineage>
        <taxon>Eukaryota</taxon>
        <taxon>Fungi</taxon>
        <taxon>Dikarya</taxon>
        <taxon>Basidiomycota</taxon>
        <taxon>Agaricomycotina</taxon>
        <taxon>Agaricomycetes</taxon>
        <taxon>Agaricomycetidae</taxon>
        <taxon>Boletales</taxon>
        <taxon>Coniophorineae</taxon>
        <taxon>Serpulaceae</taxon>
        <taxon>Serpula</taxon>
    </lineage>
</organism>
<dbReference type="PANTHER" id="PTHR31681:SF3">
    <property type="entry name" value="OS04G0690100 PROTEIN"/>
    <property type="match status" value="1"/>
</dbReference>
<dbReference type="Pfam" id="PF00644">
    <property type="entry name" value="PARP"/>
    <property type="match status" value="1"/>
</dbReference>
<feature type="domain" description="PARP catalytic" evidence="1">
    <location>
        <begin position="127"/>
        <end position="236"/>
    </location>
</feature>
<dbReference type="Gene3D" id="3.90.228.10">
    <property type="match status" value="1"/>
</dbReference>
<protein>
    <recommendedName>
        <fullName evidence="1">PARP catalytic domain-containing protein</fullName>
    </recommendedName>
</protein>
<dbReference type="Proteomes" id="UP000008064">
    <property type="component" value="Unassembled WGS sequence"/>
</dbReference>
<evidence type="ECO:0000259" key="1">
    <source>
        <dbReference type="Pfam" id="PF00644"/>
    </source>
</evidence>
<evidence type="ECO:0000313" key="2">
    <source>
        <dbReference type="EMBL" id="EGO20700.1"/>
    </source>
</evidence>
<dbReference type="KEGG" id="sla:SERLADRAFT_452759"/>
<dbReference type="InterPro" id="IPR012317">
    <property type="entry name" value="Poly(ADP-ribose)pol_cat_dom"/>
</dbReference>
<name>F8P8E4_SERL9</name>
<dbReference type="EMBL" id="GL945440">
    <property type="protein sequence ID" value="EGO20700.1"/>
    <property type="molecule type" value="Genomic_DNA"/>
</dbReference>
<dbReference type="SUPFAM" id="SSF56399">
    <property type="entry name" value="ADP-ribosylation"/>
    <property type="match status" value="1"/>
</dbReference>
<evidence type="ECO:0000313" key="3">
    <source>
        <dbReference type="Proteomes" id="UP000008064"/>
    </source>
</evidence>
<dbReference type="PANTHER" id="PTHR31681">
    <property type="entry name" value="C2H2-LIKE ZINC FINGER PROTEIN"/>
    <property type="match status" value="1"/>
</dbReference>
<dbReference type="GO" id="GO:0003950">
    <property type="term" value="F:NAD+ poly-ADP-ribosyltransferase activity"/>
    <property type="evidence" value="ECO:0007669"/>
    <property type="project" value="InterPro"/>
</dbReference>
<accession>F8P8E4</accession>
<dbReference type="AlphaFoldDB" id="F8P8E4"/>
<dbReference type="RefSeq" id="XP_007322666.1">
    <property type="nucleotide sequence ID" value="XM_007322604.1"/>
</dbReference>
<proteinExistence type="predicted"/>
<dbReference type="HOGENOM" id="CLU_039434_1_1_1"/>
<gene>
    <name evidence="2" type="ORF">SERLADRAFT_452759</name>
</gene>
<dbReference type="OrthoDB" id="5153512at2759"/>
<dbReference type="GeneID" id="18816857"/>